<evidence type="ECO:0000313" key="2">
    <source>
        <dbReference type="EMBL" id="MFC5633632.1"/>
    </source>
</evidence>
<reference evidence="3" key="1">
    <citation type="journal article" date="2019" name="Int. J. Syst. Evol. Microbiol.">
        <title>The Global Catalogue of Microorganisms (GCM) 10K type strain sequencing project: providing services to taxonomists for standard genome sequencing and annotation.</title>
        <authorList>
            <consortium name="The Broad Institute Genomics Platform"/>
            <consortium name="The Broad Institute Genome Sequencing Center for Infectious Disease"/>
            <person name="Wu L."/>
            <person name="Ma J."/>
        </authorList>
    </citation>
    <scope>NUCLEOTIDE SEQUENCE [LARGE SCALE GENOMIC DNA]</scope>
    <source>
        <strain evidence="3">CGMCC 4.7248</strain>
    </source>
</reference>
<dbReference type="RefSeq" id="WP_381018826.1">
    <property type="nucleotide sequence ID" value="NZ_JBHSNY010000002.1"/>
</dbReference>
<feature type="transmembrane region" description="Helical" evidence="1">
    <location>
        <begin position="7"/>
        <end position="27"/>
    </location>
</feature>
<accession>A0ABW0ULX6</accession>
<keyword evidence="1" id="KW-1133">Transmembrane helix</keyword>
<evidence type="ECO:0000256" key="1">
    <source>
        <dbReference type="SAM" id="Phobius"/>
    </source>
</evidence>
<proteinExistence type="predicted"/>
<dbReference type="EMBL" id="JBHSNY010000002">
    <property type="protein sequence ID" value="MFC5633632.1"/>
    <property type="molecule type" value="Genomic_DNA"/>
</dbReference>
<evidence type="ECO:0000313" key="3">
    <source>
        <dbReference type="Proteomes" id="UP001596154"/>
    </source>
</evidence>
<feature type="transmembrane region" description="Helical" evidence="1">
    <location>
        <begin position="33"/>
        <end position="54"/>
    </location>
</feature>
<evidence type="ECO:0008006" key="4">
    <source>
        <dbReference type="Google" id="ProtNLM"/>
    </source>
</evidence>
<keyword evidence="3" id="KW-1185">Reference proteome</keyword>
<name>A0ABW0ULX6_9ACTN</name>
<dbReference type="Proteomes" id="UP001596154">
    <property type="component" value="Unassembled WGS sequence"/>
</dbReference>
<keyword evidence="1" id="KW-0472">Membrane</keyword>
<comment type="caution">
    <text evidence="2">The sequence shown here is derived from an EMBL/GenBank/DDBJ whole genome shotgun (WGS) entry which is preliminary data.</text>
</comment>
<keyword evidence="1" id="KW-0812">Transmembrane</keyword>
<protein>
    <recommendedName>
        <fullName evidence="4">DUF4229 domain-containing protein</fullName>
    </recommendedName>
</protein>
<organism evidence="2 3">
    <name type="scientific">Streptomyces bullii</name>
    <dbReference type="NCBI Taxonomy" id="349910"/>
    <lineage>
        <taxon>Bacteria</taxon>
        <taxon>Bacillati</taxon>
        <taxon>Actinomycetota</taxon>
        <taxon>Actinomycetes</taxon>
        <taxon>Kitasatosporales</taxon>
        <taxon>Streptomycetaceae</taxon>
        <taxon>Streptomyces</taxon>
    </lineage>
</organism>
<sequence length="82" mass="8946">MTRSLLYARASITAATLLFAAALYTVALSGVPWLVIPGFYASAFFAWCAGRCYADHRRILAEHVAARRRALPADDQDTRSAA</sequence>
<gene>
    <name evidence="2" type="ORF">ACFPZJ_07460</name>
</gene>